<reference evidence="2" key="1">
    <citation type="submission" date="2022-10" db="EMBL/GenBank/DDBJ databases">
        <title>Genome assembly of Pristionchus species.</title>
        <authorList>
            <person name="Yoshida K."/>
            <person name="Sommer R.J."/>
        </authorList>
    </citation>
    <scope>NUCLEOTIDE SEQUENCE [LARGE SCALE GENOMIC DNA]</scope>
    <source>
        <strain evidence="2">RS5460</strain>
    </source>
</reference>
<feature type="non-terminal residue" evidence="1">
    <location>
        <position position="111"/>
    </location>
</feature>
<gene>
    <name evidence="1" type="ORF">PMAYCL1PPCAC_21875</name>
</gene>
<name>A0AAN5CWB6_9BILA</name>
<feature type="non-terminal residue" evidence="1">
    <location>
        <position position="1"/>
    </location>
</feature>
<evidence type="ECO:0000313" key="2">
    <source>
        <dbReference type="Proteomes" id="UP001328107"/>
    </source>
</evidence>
<organism evidence="1 2">
    <name type="scientific">Pristionchus mayeri</name>
    <dbReference type="NCBI Taxonomy" id="1317129"/>
    <lineage>
        <taxon>Eukaryota</taxon>
        <taxon>Metazoa</taxon>
        <taxon>Ecdysozoa</taxon>
        <taxon>Nematoda</taxon>
        <taxon>Chromadorea</taxon>
        <taxon>Rhabditida</taxon>
        <taxon>Rhabditina</taxon>
        <taxon>Diplogasteromorpha</taxon>
        <taxon>Diplogasteroidea</taxon>
        <taxon>Neodiplogasteridae</taxon>
        <taxon>Pristionchus</taxon>
    </lineage>
</organism>
<protein>
    <submittedName>
        <fullName evidence="1">Uncharacterized protein</fullName>
    </submittedName>
</protein>
<dbReference type="Proteomes" id="UP001328107">
    <property type="component" value="Unassembled WGS sequence"/>
</dbReference>
<evidence type="ECO:0000313" key="1">
    <source>
        <dbReference type="EMBL" id="GMR51680.1"/>
    </source>
</evidence>
<accession>A0AAN5CWB6</accession>
<proteinExistence type="predicted"/>
<comment type="caution">
    <text evidence="1">The sequence shown here is derived from an EMBL/GenBank/DDBJ whole genome shotgun (WGS) entry which is preliminary data.</text>
</comment>
<dbReference type="AlphaFoldDB" id="A0AAN5CWB6"/>
<dbReference type="EMBL" id="BTRK01000005">
    <property type="protein sequence ID" value="GMR51680.1"/>
    <property type="molecule type" value="Genomic_DNA"/>
</dbReference>
<keyword evidence="2" id="KW-1185">Reference proteome</keyword>
<sequence>TRLILITQWSGRVGSLQVGFDRSREVGERLLLALLLESGDARKQNAAKIGSVSPQESLRARHALQQDLHLVLAGNQIQLQMVHRRFGKLELDVPYSSRLDRAVRVATRPER</sequence>